<evidence type="ECO:0000313" key="6">
    <source>
        <dbReference type="EMBL" id="OKL45732.1"/>
    </source>
</evidence>
<evidence type="ECO:0000256" key="2">
    <source>
        <dbReference type="ARBA" id="ARBA00022737"/>
    </source>
</evidence>
<dbReference type="GO" id="GO:0005509">
    <property type="term" value="F:calcium ion binding"/>
    <property type="evidence" value="ECO:0007669"/>
    <property type="project" value="InterPro"/>
</dbReference>
<dbReference type="RefSeq" id="WP_051269729.1">
    <property type="nucleotide sequence ID" value="NZ_LVVZ01000004.1"/>
</dbReference>
<feature type="signal peptide" evidence="4">
    <location>
        <begin position="1"/>
        <end position="26"/>
    </location>
</feature>
<reference evidence="6 7" key="1">
    <citation type="submission" date="2016-03" db="EMBL/GenBank/DDBJ databases">
        <title>Genome sequence of Nesiotobacter sp. nov., a moderately halophilic alphaproteobacterium isolated from the Yellow Sea, China.</title>
        <authorList>
            <person name="Zhang G."/>
            <person name="Zhang R."/>
        </authorList>
    </citation>
    <scope>NUCLEOTIDE SEQUENCE [LARGE SCALE GENOMIC DNA]</scope>
    <source>
        <strain evidence="6 7">WB1-6</strain>
    </source>
</reference>
<dbReference type="Gene3D" id="1.10.238.10">
    <property type="entry name" value="EF-hand"/>
    <property type="match status" value="4"/>
</dbReference>
<protein>
    <recommendedName>
        <fullName evidence="5">EF-hand domain-containing protein</fullName>
    </recommendedName>
</protein>
<evidence type="ECO:0000256" key="4">
    <source>
        <dbReference type="SAM" id="SignalP"/>
    </source>
</evidence>
<keyword evidence="4" id="KW-0732">Signal</keyword>
<dbReference type="InterPro" id="IPR002048">
    <property type="entry name" value="EF_hand_dom"/>
</dbReference>
<feature type="region of interest" description="Disordered" evidence="3">
    <location>
        <begin position="310"/>
        <end position="357"/>
    </location>
</feature>
<comment type="caution">
    <text evidence="6">The sequence shown here is derived from an EMBL/GenBank/DDBJ whole genome shotgun (WGS) entry which is preliminary data.</text>
</comment>
<feature type="chain" id="PRO_5010566606" description="EF-hand domain-containing protein" evidence="4">
    <location>
        <begin position="27"/>
        <end position="357"/>
    </location>
</feature>
<dbReference type="PROSITE" id="PS00018">
    <property type="entry name" value="EF_HAND_1"/>
    <property type="match status" value="4"/>
</dbReference>
<keyword evidence="7" id="KW-1185">Reference proteome</keyword>
<dbReference type="Proteomes" id="UP000185783">
    <property type="component" value="Unassembled WGS sequence"/>
</dbReference>
<evidence type="ECO:0000256" key="1">
    <source>
        <dbReference type="ARBA" id="ARBA00022723"/>
    </source>
</evidence>
<sequence>MKTSRKIAASALVLAMAGTTLSPAFAFPAGGPGMGMNGGARGAGPMQMFDRFDGNGDGTITRDEMTTAIQEQIEAADTTGSGDLTLDEWKVAFADRAQYPQVRMFQRFDANGDGQITKDEFLAAADRMSQRRGPSGPRADRWDDDDDRRGQRAGRWDDDDDRRGQRAGRWDNDDDRRGQRAGRWSDDDDCYPRRGHGMKGHHSRMGHGPRAGFGGQMFANIDTNGDRQLSAAELGAYADTIFADGPIDLDGFKAVWAKWSEPMMVRSFQRMDANGDLKVTAEEMSQRATWMFDRMDRDGDGAINKADLGKMMQQRRDWDGKRGGWGSDDGRRGPGGGQGPRDGSGTGPRNGNGPNNN</sequence>
<dbReference type="PANTHER" id="PTHR10827:SF98">
    <property type="entry name" value="45 KDA CALCIUM-BINDING PROTEIN"/>
    <property type="match status" value="1"/>
</dbReference>
<dbReference type="PANTHER" id="PTHR10827">
    <property type="entry name" value="RETICULOCALBIN"/>
    <property type="match status" value="1"/>
</dbReference>
<dbReference type="CDD" id="cd00051">
    <property type="entry name" value="EFh"/>
    <property type="match status" value="1"/>
</dbReference>
<feature type="compositionally biased region" description="Basic and acidic residues" evidence="3">
    <location>
        <begin position="314"/>
        <end position="332"/>
    </location>
</feature>
<keyword evidence="1" id="KW-0479">Metal-binding</keyword>
<dbReference type="PROSITE" id="PS50222">
    <property type="entry name" value="EF_HAND_2"/>
    <property type="match status" value="3"/>
</dbReference>
<feature type="compositionally biased region" description="Gly residues" evidence="3">
    <location>
        <begin position="333"/>
        <end position="350"/>
    </location>
</feature>
<dbReference type="SUPFAM" id="SSF47473">
    <property type="entry name" value="EF-hand"/>
    <property type="match status" value="2"/>
</dbReference>
<keyword evidence="2" id="KW-0677">Repeat</keyword>
<accession>A0A1U7JM15</accession>
<feature type="domain" description="EF-hand" evidence="5">
    <location>
        <begin position="103"/>
        <end position="131"/>
    </location>
</feature>
<proteinExistence type="predicted"/>
<dbReference type="STRING" id="197461.A3843_02010"/>
<gene>
    <name evidence="6" type="ORF">A3843_02010</name>
</gene>
<name>A0A1U7JM15_9HYPH</name>
<dbReference type="InterPro" id="IPR011992">
    <property type="entry name" value="EF-hand-dom_pair"/>
</dbReference>
<dbReference type="Pfam" id="PF00036">
    <property type="entry name" value="EF-hand_1"/>
    <property type="match status" value="1"/>
</dbReference>
<feature type="compositionally biased region" description="Basic residues" evidence="3">
    <location>
        <begin position="193"/>
        <end position="207"/>
    </location>
</feature>
<dbReference type="SMART" id="SM00054">
    <property type="entry name" value="EFh"/>
    <property type="match status" value="4"/>
</dbReference>
<dbReference type="Pfam" id="PF13202">
    <property type="entry name" value="EF-hand_5"/>
    <property type="match status" value="2"/>
</dbReference>
<feature type="domain" description="EF-hand" evidence="5">
    <location>
        <begin position="283"/>
        <end position="318"/>
    </location>
</feature>
<feature type="compositionally biased region" description="Basic and acidic residues" evidence="3">
    <location>
        <begin position="147"/>
        <end position="178"/>
    </location>
</feature>
<dbReference type="EMBL" id="LVVZ01000004">
    <property type="protein sequence ID" value="OKL45732.1"/>
    <property type="molecule type" value="Genomic_DNA"/>
</dbReference>
<dbReference type="InterPro" id="IPR018247">
    <property type="entry name" value="EF_Hand_1_Ca_BS"/>
</dbReference>
<dbReference type="AlphaFoldDB" id="A0A1U7JM15"/>
<evidence type="ECO:0000256" key="3">
    <source>
        <dbReference type="SAM" id="MobiDB-lite"/>
    </source>
</evidence>
<evidence type="ECO:0000313" key="7">
    <source>
        <dbReference type="Proteomes" id="UP000185783"/>
    </source>
</evidence>
<evidence type="ECO:0000259" key="5">
    <source>
        <dbReference type="PROSITE" id="PS50222"/>
    </source>
</evidence>
<feature type="domain" description="EF-hand" evidence="5">
    <location>
        <begin position="40"/>
        <end position="75"/>
    </location>
</feature>
<organism evidence="6 7">
    <name type="scientific">Pseudovibrio exalbescens</name>
    <dbReference type="NCBI Taxonomy" id="197461"/>
    <lineage>
        <taxon>Bacteria</taxon>
        <taxon>Pseudomonadati</taxon>
        <taxon>Pseudomonadota</taxon>
        <taxon>Alphaproteobacteria</taxon>
        <taxon>Hyphomicrobiales</taxon>
        <taxon>Stappiaceae</taxon>
        <taxon>Pseudovibrio</taxon>
    </lineage>
</organism>
<feature type="region of interest" description="Disordered" evidence="3">
    <location>
        <begin position="126"/>
        <end position="211"/>
    </location>
</feature>